<gene>
    <name evidence="2" type="ORF">GHK62_24335</name>
</gene>
<proteinExistence type="predicted"/>
<dbReference type="EMBL" id="WITC01000101">
    <property type="protein sequence ID" value="MQX17764.1"/>
    <property type="molecule type" value="Genomic_DNA"/>
</dbReference>
<dbReference type="Proteomes" id="UP000439983">
    <property type="component" value="Unassembled WGS sequence"/>
</dbReference>
<sequence length="124" mass="13603">MTKPVRLQLSRRKGFDLQAHSKSVNGLEVVHVGRPGLWGNPFVVGKHGEAAYCVDLYKALLAGLLHVGADPDVEALQRTRRFIAENIDELRGKNLACWCRPGAPCHGEVLLGLANAPEWKGGRR</sequence>
<name>A0A6N7LM13_SINTE</name>
<keyword evidence="3" id="KW-1185">Reference proteome</keyword>
<reference evidence="2 3" key="1">
    <citation type="journal article" date="2013" name="Genome Biol.">
        <title>Comparative genomics of the core and accessory genomes of 48 Sinorhizobium strains comprising five genospecies.</title>
        <authorList>
            <person name="Sugawara M."/>
            <person name="Epstein B."/>
            <person name="Badgley B.D."/>
            <person name="Unno T."/>
            <person name="Xu L."/>
            <person name="Reese J."/>
            <person name="Gyaneshwar P."/>
            <person name="Denny R."/>
            <person name="Mudge J."/>
            <person name="Bharti A.K."/>
            <person name="Farmer A.D."/>
            <person name="May G.D."/>
            <person name="Woodward J.E."/>
            <person name="Medigue C."/>
            <person name="Vallenet D."/>
            <person name="Lajus A."/>
            <person name="Rouy Z."/>
            <person name="Martinez-Vaz B."/>
            <person name="Tiffin P."/>
            <person name="Young N.D."/>
            <person name="Sadowsky M.J."/>
        </authorList>
    </citation>
    <scope>NUCLEOTIDE SEQUENCE [LARGE SCALE GENOMIC DNA]</scope>
    <source>
        <strain evidence="2 3">USDA4894</strain>
    </source>
</reference>
<dbReference type="RefSeq" id="WP_153441615.1">
    <property type="nucleotide sequence ID" value="NZ_JACIGA010000005.1"/>
</dbReference>
<evidence type="ECO:0000259" key="1">
    <source>
        <dbReference type="Pfam" id="PF14216"/>
    </source>
</evidence>
<accession>A0A6N7LM13</accession>
<dbReference type="AlphaFoldDB" id="A0A6N7LM13"/>
<organism evidence="2 3">
    <name type="scientific">Sinorhizobium terangae</name>
    <dbReference type="NCBI Taxonomy" id="110322"/>
    <lineage>
        <taxon>Bacteria</taxon>
        <taxon>Pseudomonadati</taxon>
        <taxon>Pseudomonadota</taxon>
        <taxon>Alphaproteobacteria</taxon>
        <taxon>Hyphomicrobiales</taxon>
        <taxon>Rhizobiaceae</taxon>
        <taxon>Sinorhizobium/Ensifer group</taxon>
        <taxon>Sinorhizobium</taxon>
    </lineage>
</organism>
<protein>
    <submittedName>
        <fullName evidence="2">DUF4326 domain-containing protein</fullName>
    </submittedName>
</protein>
<dbReference type="OrthoDB" id="3483205at2"/>
<dbReference type="Pfam" id="PF14216">
    <property type="entry name" value="DUF4326"/>
    <property type="match status" value="1"/>
</dbReference>
<comment type="caution">
    <text evidence="2">The sequence shown here is derived from an EMBL/GenBank/DDBJ whole genome shotgun (WGS) entry which is preliminary data.</text>
</comment>
<evidence type="ECO:0000313" key="2">
    <source>
        <dbReference type="EMBL" id="MQX17764.1"/>
    </source>
</evidence>
<feature type="domain" description="DUF4326" evidence="1">
    <location>
        <begin position="26"/>
        <end position="111"/>
    </location>
</feature>
<dbReference type="InterPro" id="IPR025475">
    <property type="entry name" value="DUF4326"/>
</dbReference>
<evidence type="ECO:0000313" key="3">
    <source>
        <dbReference type="Proteomes" id="UP000439983"/>
    </source>
</evidence>